<dbReference type="KEGG" id="ela:UCREL1_3614"/>
<keyword evidence="3 5" id="KW-1133">Transmembrane helix</keyword>
<feature type="transmembrane region" description="Helical" evidence="5">
    <location>
        <begin position="46"/>
        <end position="65"/>
    </location>
</feature>
<name>M7SYG1_EUTLA</name>
<keyword evidence="2 5" id="KW-0812">Transmembrane</keyword>
<dbReference type="OMA" id="LANEWPM"/>
<feature type="transmembrane region" description="Helical" evidence="5">
    <location>
        <begin position="85"/>
        <end position="105"/>
    </location>
</feature>
<keyword evidence="4 5" id="KW-0472">Membrane</keyword>
<dbReference type="GO" id="GO:0016020">
    <property type="term" value="C:membrane"/>
    <property type="evidence" value="ECO:0007669"/>
    <property type="project" value="UniProtKB-SubCell"/>
</dbReference>
<dbReference type="HOGENOM" id="CLU_033465_3_1_1"/>
<dbReference type="PANTHER" id="PTHR31465:SF27">
    <property type="entry name" value="DOMAIN PROTEIN, PUTATIVE (AFU_ORTHOLOGUE AFUA_3G01030)-RELATED"/>
    <property type="match status" value="1"/>
</dbReference>
<dbReference type="eggNOG" id="ENOG502QURG">
    <property type="taxonomic scope" value="Eukaryota"/>
</dbReference>
<evidence type="ECO:0000256" key="1">
    <source>
        <dbReference type="ARBA" id="ARBA00004141"/>
    </source>
</evidence>
<organism evidence="6 7">
    <name type="scientific">Eutypa lata (strain UCR-EL1)</name>
    <name type="common">Grapevine dieback disease fungus</name>
    <name type="synonym">Eutypa armeniacae</name>
    <dbReference type="NCBI Taxonomy" id="1287681"/>
    <lineage>
        <taxon>Eukaryota</taxon>
        <taxon>Fungi</taxon>
        <taxon>Dikarya</taxon>
        <taxon>Ascomycota</taxon>
        <taxon>Pezizomycotina</taxon>
        <taxon>Sordariomycetes</taxon>
        <taxon>Xylariomycetidae</taxon>
        <taxon>Xylariales</taxon>
        <taxon>Diatrypaceae</taxon>
        <taxon>Eutypa</taxon>
    </lineage>
</organism>
<dbReference type="AlphaFoldDB" id="M7SYG1"/>
<gene>
    <name evidence="6" type="ORF">UCREL1_3614</name>
</gene>
<dbReference type="Proteomes" id="UP000012174">
    <property type="component" value="Unassembled WGS sequence"/>
</dbReference>
<evidence type="ECO:0000256" key="3">
    <source>
        <dbReference type="ARBA" id="ARBA00022989"/>
    </source>
</evidence>
<feature type="transmembrane region" description="Helical" evidence="5">
    <location>
        <begin position="20"/>
        <end position="39"/>
    </location>
</feature>
<evidence type="ECO:0000313" key="7">
    <source>
        <dbReference type="Proteomes" id="UP000012174"/>
    </source>
</evidence>
<reference evidence="7" key="1">
    <citation type="journal article" date="2013" name="Genome Announc.">
        <title>Draft genome sequence of the grapevine dieback fungus Eutypa lata UCR-EL1.</title>
        <authorList>
            <person name="Blanco-Ulate B."/>
            <person name="Rolshausen P.E."/>
            <person name="Cantu D."/>
        </authorList>
    </citation>
    <scope>NUCLEOTIDE SEQUENCE [LARGE SCALE GENOMIC DNA]</scope>
    <source>
        <strain evidence="7">UCR-EL1</strain>
    </source>
</reference>
<feature type="transmembrane region" description="Helical" evidence="5">
    <location>
        <begin position="199"/>
        <end position="216"/>
    </location>
</feature>
<dbReference type="PANTHER" id="PTHR31465">
    <property type="entry name" value="PROTEIN RTA1-RELATED"/>
    <property type="match status" value="1"/>
</dbReference>
<sequence length="289" mass="32658">MAKLEPYKGGYYLWKYLPSKAAAVIFCLLFVVVTIAYCWRIWKTRAWFCIPFAIGGFMEFIGYASRAYAHEQTGRLMPFVIQQNYILLAPVLFAASIYMTLGRIIRSVNGEKYSLVSPKRLTRSFVSGDILALAVQGGAAGLMVVSQFAKLAQGILIAGLVLQILFFGLFWATAWMFHVKMRRSPCMGAIPTEVGWEQALRMLCGVSALIMGRSIFRLIEFTMGTDGYLLTHEWPMYIFDSLPMLAVTVIFWIWFPSMFRAPDNRLTSVTSMNDLVKNPSDGRLEEGLK</sequence>
<comment type="subcellular location">
    <subcellularLocation>
        <location evidence="1">Membrane</location>
        <topology evidence="1">Multi-pass membrane protein</topology>
    </subcellularLocation>
</comment>
<keyword evidence="7" id="KW-1185">Reference proteome</keyword>
<feature type="transmembrane region" description="Helical" evidence="5">
    <location>
        <begin position="155"/>
        <end position="178"/>
    </location>
</feature>
<feature type="transmembrane region" description="Helical" evidence="5">
    <location>
        <begin position="126"/>
        <end position="149"/>
    </location>
</feature>
<accession>M7SYG1</accession>
<evidence type="ECO:0000313" key="6">
    <source>
        <dbReference type="EMBL" id="EMR69357.1"/>
    </source>
</evidence>
<dbReference type="Pfam" id="PF04479">
    <property type="entry name" value="RTA1"/>
    <property type="match status" value="1"/>
</dbReference>
<protein>
    <submittedName>
        <fullName evidence="6">Putative rta1 domain protein</fullName>
    </submittedName>
</protein>
<feature type="transmembrane region" description="Helical" evidence="5">
    <location>
        <begin position="236"/>
        <end position="255"/>
    </location>
</feature>
<dbReference type="InterPro" id="IPR007568">
    <property type="entry name" value="RTA1"/>
</dbReference>
<dbReference type="OrthoDB" id="3358017at2759"/>
<evidence type="ECO:0000256" key="2">
    <source>
        <dbReference type="ARBA" id="ARBA00022692"/>
    </source>
</evidence>
<proteinExistence type="predicted"/>
<evidence type="ECO:0000256" key="5">
    <source>
        <dbReference type="SAM" id="Phobius"/>
    </source>
</evidence>
<evidence type="ECO:0000256" key="4">
    <source>
        <dbReference type="ARBA" id="ARBA00023136"/>
    </source>
</evidence>
<dbReference type="EMBL" id="KB706095">
    <property type="protein sequence ID" value="EMR69357.1"/>
    <property type="molecule type" value="Genomic_DNA"/>
</dbReference>